<feature type="signal peptide" evidence="2">
    <location>
        <begin position="1"/>
        <end position="26"/>
    </location>
</feature>
<dbReference type="EMBL" id="CAJVAS010000001">
    <property type="protein sequence ID" value="CAG7598327.1"/>
    <property type="molecule type" value="Genomic_DNA"/>
</dbReference>
<protein>
    <recommendedName>
        <fullName evidence="3">Fibronectin type-III domain-containing protein</fullName>
    </recommendedName>
</protein>
<evidence type="ECO:0000259" key="3">
    <source>
        <dbReference type="PROSITE" id="PS50853"/>
    </source>
</evidence>
<dbReference type="RefSeq" id="WP_218090041.1">
    <property type="nucleotide sequence ID" value="NZ_CAJVAS010000001.1"/>
</dbReference>
<dbReference type="InterPro" id="IPR050991">
    <property type="entry name" value="ECM_Regulatory_Proteins"/>
</dbReference>
<dbReference type="SMART" id="SM00060">
    <property type="entry name" value="FN3"/>
    <property type="match status" value="3"/>
</dbReference>
<keyword evidence="1" id="KW-0677">Repeat</keyword>
<gene>
    <name evidence="4" type="ORF">PAESOLCIP111_00216</name>
</gene>
<reference evidence="4" key="1">
    <citation type="submission" date="2021-06" db="EMBL/GenBank/DDBJ databases">
        <authorList>
            <person name="Criscuolo A."/>
        </authorList>
    </citation>
    <scope>NUCLEOTIDE SEQUENCE</scope>
    <source>
        <strain evidence="4">CIP111600</strain>
    </source>
</reference>
<name>A0A916JS91_9BACL</name>
<feature type="chain" id="PRO_5037686723" description="Fibronectin type-III domain-containing protein" evidence="2">
    <location>
        <begin position="27"/>
        <end position="959"/>
    </location>
</feature>
<feature type="domain" description="Fibronectin type-III" evidence="3">
    <location>
        <begin position="595"/>
        <end position="682"/>
    </location>
</feature>
<comment type="caution">
    <text evidence="4">The sequence shown here is derived from an EMBL/GenBank/DDBJ whole genome shotgun (WGS) entry which is preliminary data.</text>
</comment>
<dbReference type="PANTHER" id="PTHR46708">
    <property type="entry name" value="TENASCIN"/>
    <property type="match status" value="1"/>
</dbReference>
<accession>A0A916JS91</accession>
<dbReference type="CDD" id="cd00063">
    <property type="entry name" value="FN3"/>
    <property type="match status" value="2"/>
</dbReference>
<keyword evidence="2" id="KW-0732">Signal</keyword>
<dbReference type="PANTHER" id="PTHR46708:SF2">
    <property type="entry name" value="FIBRONECTIN TYPE-III DOMAIN-CONTAINING PROTEIN"/>
    <property type="match status" value="1"/>
</dbReference>
<dbReference type="InterPro" id="IPR003961">
    <property type="entry name" value="FN3_dom"/>
</dbReference>
<organism evidence="4 5">
    <name type="scientific">Paenibacillus solanacearum</name>
    <dbReference type="NCBI Taxonomy" id="2048548"/>
    <lineage>
        <taxon>Bacteria</taxon>
        <taxon>Bacillati</taxon>
        <taxon>Bacillota</taxon>
        <taxon>Bacilli</taxon>
        <taxon>Bacillales</taxon>
        <taxon>Paenibacillaceae</taxon>
        <taxon>Paenibacillus</taxon>
    </lineage>
</organism>
<dbReference type="Pfam" id="PF00041">
    <property type="entry name" value="fn3"/>
    <property type="match status" value="2"/>
</dbReference>
<evidence type="ECO:0000256" key="2">
    <source>
        <dbReference type="SAM" id="SignalP"/>
    </source>
</evidence>
<dbReference type="PROSITE" id="PS50853">
    <property type="entry name" value="FN3"/>
    <property type="match status" value="2"/>
</dbReference>
<keyword evidence="5" id="KW-1185">Reference proteome</keyword>
<sequence>MKKTSFVTAIAGALLLTSLFPVTTHATPVSATININTSATTSYNPDFRGLNNEPERTAIRINDANVINAANYYGRIGFLRWPGGTPTNSYSWKLGSTDAEYNGQAMKEAGRYYPQLYARRYQLTKGGERISDYVDFLQQTGAKAVIMVNVLQYNPEQSRDLAKYLYDNHVPVLYFELGNEISYYTTGIGGQQAAFKSATDYLNRAKTFNDIIKSAYPGAKTVISMSNNQAAGFDNEVYSYPNKYWDAITTHRFKGDGATASAAMTNANGFLDSWNALINGNYGVNLPGTPLFLGEHGVALGGELYNSQYHGIYVSESILRLVTNSSIPYLAGYTFTNGVFTPGTSDKMLLEDAYQRGTTVDTSTLNFNPYYGAPAASLKVIDGAINQGTVAWGTSVTGGSTVSKTGGTMPALFAQAFRGDNGKNYVVITNKSADEHEVTVRMNGSNVTSALTKTYTTATDPLARNRGASLINVTVQSGSTNNPVLVPPYSVMRVEWTRTSSPDAPRPPVLMTTAAGNQSVTLKWQASLNAAGYKVKYGTAPGSYTTTVDVGNNLTRTITGLTNNSTYYFAVTAYNATGESAVSNETSATLSAPAAPETRRAFGETISNIGVEWKIVPGATGYKVKYGTTSGTYTNTIDVGNNIGKLVRGLTVGTTYYFVVTAYNGRGESGPSTEMTAAAPSFLPLAPHNAAITSETSNSISIKWEPTRTETYRKYFEDGTSSGWTAKQGTWSVVSDSGRNAGFYQSPLTGMGVTIFDSIVTPNYEVETMAEKVESDSSKTVFAYGLVARYADNSNYYKFVYNINEDKFKIVKLQNNTETVLTSITRTQLLENKNVPGMDLNNLLMYFRVEGNTLIGSVNQFGPILTATDSTFSSGKFGLYSLNEKVNFNWVRNYRDNADSYTVYRSTGPTANFSALQSGITGTTFTDNTPTSGVTYYYYIRAVNSNGTSYHHSNTLRKN</sequence>
<evidence type="ECO:0000313" key="5">
    <source>
        <dbReference type="Proteomes" id="UP000693672"/>
    </source>
</evidence>
<dbReference type="AlphaFoldDB" id="A0A916JS91"/>
<proteinExistence type="predicted"/>
<feature type="domain" description="Fibronectin type-III" evidence="3">
    <location>
        <begin position="504"/>
        <end position="594"/>
    </location>
</feature>
<evidence type="ECO:0000313" key="4">
    <source>
        <dbReference type="EMBL" id="CAG7598327.1"/>
    </source>
</evidence>
<evidence type="ECO:0000256" key="1">
    <source>
        <dbReference type="ARBA" id="ARBA00022737"/>
    </source>
</evidence>
<dbReference type="Proteomes" id="UP000693672">
    <property type="component" value="Unassembled WGS sequence"/>
</dbReference>